<evidence type="ECO:0000313" key="1">
    <source>
        <dbReference type="EMBL" id="KAH1032500.1"/>
    </source>
</evidence>
<dbReference type="AlphaFoldDB" id="A0A9D3U9X7"/>
<dbReference type="EMBL" id="JAIQCV010000013">
    <property type="protein sequence ID" value="KAH1032500.1"/>
    <property type="molecule type" value="Genomic_DNA"/>
</dbReference>
<reference evidence="1 2" key="1">
    <citation type="journal article" date="2021" name="Plant Biotechnol. J.">
        <title>Multi-omics assisted identification of the key and species-specific regulatory components of drought-tolerant mechanisms in Gossypium stocksii.</title>
        <authorList>
            <person name="Yu D."/>
            <person name="Ke L."/>
            <person name="Zhang D."/>
            <person name="Wu Y."/>
            <person name="Sun Y."/>
            <person name="Mei J."/>
            <person name="Sun J."/>
            <person name="Sun Y."/>
        </authorList>
    </citation>
    <scope>NUCLEOTIDE SEQUENCE [LARGE SCALE GENOMIC DNA]</scope>
    <source>
        <strain evidence="2">cv. E1</strain>
        <tissue evidence="1">Leaf</tissue>
    </source>
</reference>
<proteinExistence type="predicted"/>
<accession>A0A9D3U9X7</accession>
<organism evidence="1 2">
    <name type="scientific">Gossypium stocksii</name>
    <dbReference type="NCBI Taxonomy" id="47602"/>
    <lineage>
        <taxon>Eukaryota</taxon>
        <taxon>Viridiplantae</taxon>
        <taxon>Streptophyta</taxon>
        <taxon>Embryophyta</taxon>
        <taxon>Tracheophyta</taxon>
        <taxon>Spermatophyta</taxon>
        <taxon>Magnoliopsida</taxon>
        <taxon>eudicotyledons</taxon>
        <taxon>Gunneridae</taxon>
        <taxon>Pentapetalae</taxon>
        <taxon>rosids</taxon>
        <taxon>malvids</taxon>
        <taxon>Malvales</taxon>
        <taxon>Malvaceae</taxon>
        <taxon>Malvoideae</taxon>
        <taxon>Gossypium</taxon>
    </lineage>
</organism>
<name>A0A9D3U9X7_9ROSI</name>
<sequence>MDVDAFMEKVLKFIDDTDVMVEVDDTSHKRLRTDGGSYSIEGSSGKLILRKIGNRLVTFERESTPSIPLVQHEA</sequence>
<dbReference type="Proteomes" id="UP000828251">
    <property type="component" value="Unassembled WGS sequence"/>
</dbReference>
<gene>
    <name evidence="1" type="ORF">J1N35_044674</name>
</gene>
<keyword evidence="2" id="KW-1185">Reference proteome</keyword>
<protein>
    <submittedName>
        <fullName evidence="1">Uncharacterized protein</fullName>
    </submittedName>
</protein>
<evidence type="ECO:0000313" key="2">
    <source>
        <dbReference type="Proteomes" id="UP000828251"/>
    </source>
</evidence>
<dbReference type="OrthoDB" id="10555136at2759"/>
<comment type="caution">
    <text evidence="1">The sequence shown here is derived from an EMBL/GenBank/DDBJ whole genome shotgun (WGS) entry which is preliminary data.</text>
</comment>